<evidence type="ECO:0000256" key="1">
    <source>
        <dbReference type="PROSITE-ProRule" id="PRU00339"/>
    </source>
</evidence>
<evidence type="ECO:0000313" key="4">
    <source>
        <dbReference type="EMBL" id="ABG59939.1"/>
    </source>
</evidence>
<feature type="transmembrane region" description="Helical" evidence="2">
    <location>
        <begin position="283"/>
        <end position="304"/>
    </location>
</feature>
<dbReference type="SMART" id="SM00028">
    <property type="entry name" value="TPR"/>
    <property type="match status" value="2"/>
</dbReference>
<evidence type="ECO:0000313" key="5">
    <source>
        <dbReference type="Proteomes" id="UP000001822"/>
    </source>
</evidence>
<keyword evidence="2" id="KW-0812">Transmembrane</keyword>
<evidence type="ECO:0000256" key="2">
    <source>
        <dbReference type="SAM" id="Phobius"/>
    </source>
</evidence>
<name>A0A6N4SUD8_CYTH3</name>
<dbReference type="PROSITE" id="PS50005">
    <property type="entry name" value="TPR"/>
    <property type="match status" value="1"/>
</dbReference>
<dbReference type="SUPFAM" id="SSF48452">
    <property type="entry name" value="TPR-like"/>
    <property type="match status" value="1"/>
</dbReference>
<dbReference type="Proteomes" id="UP000001822">
    <property type="component" value="Chromosome"/>
</dbReference>
<gene>
    <name evidence="4" type="ordered locus">CHU_2687</name>
</gene>
<dbReference type="InterPro" id="IPR019734">
    <property type="entry name" value="TPR_rpt"/>
</dbReference>
<evidence type="ECO:0000256" key="3">
    <source>
        <dbReference type="SAM" id="SignalP"/>
    </source>
</evidence>
<dbReference type="InterPro" id="IPR011990">
    <property type="entry name" value="TPR-like_helical_dom_sf"/>
</dbReference>
<keyword evidence="5" id="KW-1185">Reference proteome</keyword>
<keyword evidence="2" id="KW-0472">Membrane</keyword>
<dbReference type="AlphaFoldDB" id="A0A6N4SUD8"/>
<sequence>MIRVVCLAAALFFSFTYSFACMQGMRMLSDGTVIARENQSLTIPGGSVLVHQNEKVLLRLDSLWKAKKDITYLTDYALVLVVNGKYEEAKNSYLELEKAKPDQYTTASNLGTVYELLGDNKNALTWIQKAVQLNPASHDSSEWLHIRILEAKIGGNKFMNTNFLLHTDFGRDSMPASELSKTELQHLRKALFYQLNERLTFIHSEDKIVAQLLFDLADLSLLTGMNIYQVNDLYSMAKKYGYAGPLWERRYTNAKQLSQKINRGQAAEIPLHGAEAHTPEVNFPWAIILSICFLIFPVLAFLYLKGRLNSHKED</sequence>
<keyword evidence="2" id="KW-1133">Transmembrane helix</keyword>
<proteinExistence type="predicted"/>
<dbReference type="EMBL" id="CP000383">
    <property type="protein sequence ID" value="ABG59939.1"/>
    <property type="molecule type" value="Genomic_DNA"/>
</dbReference>
<keyword evidence="1" id="KW-0802">TPR repeat</keyword>
<dbReference type="OrthoDB" id="1159555at2"/>
<feature type="signal peptide" evidence="3">
    <location>
        <begin position="1"/>
        <end position="20"/>
    </location>
</feature>
<keyword evidence="3" id="KW-0732">Signal</keyword>
<feature type="chain" id="PRO_5026742053" evidence="3">
    <location>
        <begin position="21"/>
        <end position="314"/>
    </location>
</feature>
<reference evidence="4 5" key="1">
    <citation type="journal article" date="2007" name="Appl. Environ. Microbiol.">
        <title>Genome sequence of the cellulolytic gliding bacterium Cytophaga hutchinsonii.</title>
        <authorList>
            <person name="Xie G."/>
            <person name="Bruce D.C."/>
            <person name="Challacombe J.F."/>
            <person name="Chertkov O."/>
            <person name="Detter J.C."/>
            <person name="Gilna P."/>
            <person name="Han C.S."/>
            <person name="Lucas S."/>
            <person name="Misra M."/>
            <person name="Myers G.L."/>
            <person name="Richardson P."/>
            <person name="Tapia R."/>
            <person name="Thayer N."/>
            <person name="Thompson L.S."/>
            <person name="Brettin T.S."/>
            <person name="Henrissat B."/>
            <person name="Wilson D.B."/>
            <person name="McBride M.J."/>
        </authorList>
    </citation>
    <scope>NUCLEOTIDE SEQUENCE [LARGE SCALE GENOMIC DNA]</scope>
    <source>
        <strain evidence="5">ATCC 33406 / DSM 1761 / CIP 103989 / NBRC 15051 / NCIMB 9469 / D465</strain>
    </source>
</reference>
<feature type="repeat" description="TPR" evidence="1">
    <location>
        <begin position="104"/>
        <end position="137"/>
    </location>
</feature>
<dbReference type="KEGG" id="chu:CHU_2687"/>
<dbReference type="Gene3D" id="1.25.40.10">
    <property type="entry name" value="Tetratricopeptide repeat domain"/>
    <property type="match status" value="1"/>
</dbReference>
<accession>A0A6N4SUD8</accession>
<protein>
    <submittedName>
        <fullName evidence="4">Uncharacterized protein</fullName>
    </submittedName>
</protein>
<dbReference type="RefSeq" id="WP_011586049.1">
    <property type="nucleotide sequence ID" value="NC_008255.1"/>
</dbReference>
<dbReference type="Pfam" id="PF13181">
    <property type="entry name" value="TPR_8"/>
    <property type="match status" value="1"/>
</dbReference>
<organism evidence="4 5">
    <name type="scientific">Cytophaga hutchinsonii (strain ATCC 33406 / DSM 1761 / CIP 103989 / NBRC 15051 / NCIMB 9469 / D465)</name>
    <dbReference type="NCBI Taxonomy" id="269798"/>
    <lineage>
        <taxon>Bacteria</taxon>
        <taxon>Pseudomonadati</taxon>
        <taxon>Bacteroidota</taxon>
        <taxon>Cytophagia</taxon>
        <taxon>Cytophagales</taxon>
        <taxon>Cytophagaceae</taxon>
        <taxon>Cytophaga</taxon>
    </lineage>
</organism>